<reference evidence="3 4" key="1">
    <citation type="submission" date="2019-05" db="EMBL/GenBank/DDBJ databases">
        <authorList>
            <person name="Lee S.D."/>
        </authorList>
    </citation>
    <scope>NUCLEOTIDE SEQUENCE [LARGE SCALE GENOMIC DNA]</scope>
    <source>
        <strain evidence="3 4">YC2-7</strain>
    </source>
</reference>
<accession>A0A848KAB5</accession>
<keyword evidence="1 3" id="KW-0378">Hydrolase</keyword>
<evidence type="ECO:0000256" key="1">
    <source>
        <dbReference type="ARBA" id="ARBA00022801"/>
    </source>
</evidence>
<keyword evidence="4" id="KW-1185">Reference proteome</keyword>
<feature type="domain" description="AB hydrolase-1" evidence="2">
    <location>
        <begin position="25"/>
        <end position="139"/>
    </location>
</feature>
<comment type="caution">
    <text evidence="3">The sequence shown here is derived from an EMBL/GenBank/DDBJ whole genome shotgun (WGS) entry which is preliminary data.</text>
</comment>
<dbReference type="PRINTS" id="PR00412">
    <property type="entry name" value="EPOXHYDRLASE"/>
</dbReference>
<dbReference type="EMBL" id="VCQU01000001">
    <property type="protein sequence ID" value="NMN94194.1"/>
    <property type="molecule type" value="Genomic_DNA"/>
</dbReference>
<dbReference type="InterPro" id="IPR000639">
    <property type="entry name" value="Epox_hydrolase-like"/>
</dbReference>
<name>A0A848KAB5_9NOCA</name>
<evidence type="ECO:0000313" key="4">
    <source>
        <dbReference type="Proteomes" id="UP000535543"/>
    </source>
</evidence>
<sequence>MSEQWSRATTDDGQTFVYAEKGSGPLVVLWHGFPDTPHGWSNIADKLADAGYRTVAPWLRGYHPDTIVEGRGYDSLTLAKDTSALLDALDEKDAVVVGHDWGALLTWGAAALTPDRVRAIVPIAIPHPALLPREPIVLWRARHFVGLKLPWATWEVRRNDFAYLDMIYRRWAPNWNGPAREQAIADVTACFTDDRSLNGALDYYRALSPKPPAGLPKVPKTRALVVGGTVDIVAAKYFEQSAAKLGDGAESLIVDRAGHWPHREGEAEFVERLLGFLATL</sequence>
<dbReference type="Gene3D" id="3.40.50.1820">
    <property type="entry name" value="alpha/beta hydrolase"/>
    <property type="match status" value="1"/>
</dbReference>
<reference evidence="3 4" key="2">
    <citation type="submission" date="2020-06" db="EMBL/GenBank/DDBJ databases">
        <title>Antribacter stalactiti gen. nov., sp. nov., a new member of the family Nacardiaceae isolated from a cave.</title>
        <authorList>
            <person name="Kim I.S."/>
        </authorList>
    </citation>
    <scope>NUCLEOTIDE SEQUENCE [LARGE SCALE GENOMIC DNA]</scope>
    <source>
        <strain evidence="3 4">YC2-7</strain>
    </source>
</reference>
<evidence type="ECO:0000259" key="2">
    <source>
        <dbReference type="Pfam" id="PF00561"/>
    </source>
</evidence>
<protein>
    <submittedName>
        <fullName evidence="3">Alpha/beta hydrolase</fullName>
    </submittedName>
</protein>
<dbReference type="SUPFAM" id="SSF53474">
    <property type="entry name" value="alpha/beta-Hydrolases"/>
    <property type="match status" value="1"/>
</dbReference>
<evidence type="ECO:0000313" key="3">
    <source>
        <dbReference type="EMBL" id="NMN94194.1"/>
    </source>
</evidence>
<organism evidence="3 4">
    <name type="scientific">Antrihabitans stalactiti</name>
    <dbReference type="NCBI Taxonomy" id="2584121"/>
    <lineage>
        <taxon>Bacteria</taxon>
        <taxon>Bacillati</taxon>
        <taxon>Actinomycetota</taxon>
        <taxon>Actinomycetes</taxon>
        <taxon>Mycobacteriales</taxon>
        <taxon>Nocardiaceae</taxon>
        <taxon>Antrihabitans</taxon>
    </lineage>
</organism>
<dbReference type="RefSeq" id="WP_169584876.1">
    <property type="nucleotide sequence ID" value="NZ_VCQU01000001.1"/>
</dbReference>
<dbReference type="InterPro" id="IPR000073">
    <property type="entry name" value="AB_hydrolase_1"/>
</dbReference>
<dbReference type="GO" id="GO:0016787">
    <property type="term" value="F:hydrolase activity"/>
    <property type="evidence" value="ECO:0007669"/>
    <property type="project" value="UniProtKB-KW"/>
</dbReference>
<dbReference type="AlphaFoldDB" id="A0A848KAB5"/>
<proteinExistence type="predicted"/>
<dbReference type="Proteomes" id="UP000535543">
    <property type="component" value="Unassembled WGS sequence"/>
</dbReference>
<dbReference type="PANTHER" id="PTHR43329">
    <property type="entry name" value="EPOXIDE HYDROLASE"/>
    <property type="match status" value="1"/>
</dbReference>
<gene>
    <name evidence="3" type="ORF">FGL95_03975</name>
</gene>
<dbReference type="InterPro" id="IPR029058">
    <property type="entry name" value="AB_hydrolase_fold"/>
</dbReference>
<dbReference type="Pfam" id="PF00561">
    <property type="entry name" value="Abhydrolase_1"/>
    <property type="match status" value="1"/>
</dbReference>